<sequence>MADQNGDEEIEEYENWEQFYEESEKKKIQEDKQIMDDLKQKADQMNEFIKLLKTMKKQSISVKTSSQNHQQTEQNLSTTLQKFIEIEKTENALKPAVEKLKNLLDSFTEFWKQNIDEQVIVNLKDFADESLKKNIKAALEAKKKAESARKIYISAVNRFNSLAKKEKLEPNKFIASLKNVRETRNSFEHLRNAAQFAFRSIDMLREAQTLLQFCNYMENFSELYQKGYEQMYSVEQYIAQLQDYANQQNQNLQQTVDRRKEQWANAAIEDLELN</sequence>
<dbReference type="InterPro" id="IPR027267">
    <property type="entry name" value="AH/BAR_dom_sf"/>
</dbReference>
<dbReference type="InterPro" id="IPR004148">
    <property type="entry name" value="BAR_dom"/>
</dbReference>
<dbReference type="Pfam" id="PF16746">
    <property type="entry name" value="BAR_3"/>
    <property type="match status" value="1"/>
</dbReference>
<protein>
    <submittedName>
        <fullName evidence="3">Centaurin/arf</fullName>
    </submittedName>
</protein>
<keyword evidence="4" id="KW-1185">Reference proteome</keyword>
<evidence type="ECO:0000313" key="4">
    <source>
        <dbReference type="Proteomes" id="UP001149090"/>
    </source>
</evidence>
<evidence type="ECO:0000259" key="2">
    <source>
        <dbReference type="Pfam" id="PF16746"/>
    </source>
</evidence>
<reference evidence="3" key="1">
    <citation type="submission" date="2022-10" db="EMBL/GenBank/DDBJ databases">
        <title>Novel sulphate-reducing endosymbionts in the free-living metamonad Anaeramoeba.</title>
        <authorList>
            <person name="Jerlstrom-Hultqvist J."/>
            <person name="Cepicka I."/>
            <person name="Gallot-Lavallee L."/>
            <person name="Salas-Leiva D."/>
            <person name="Curtis B.A."/>
            <person name="Zahonova K."/>
            <person name="Pipaliya S."/>
            <person name="Dacks J."/>
            <person name="Roger A.J."/>
        </authorList>
    </citation>
    <scope>NUCLEOTIDE SEQUENCE</scope>
    <source>
        <strain evidence="3">BMAN</strain>
    </source>
</reference>
<dbReference type="EMBL" id="JAPDFW010000087">
    <property type="protein sequence ID" value="KAJ5071526.1"/>
    <property type="molecule type" value="Genomic_DNA"/>
</dbReference>
<keyword evidence="1" id="KW-0175">Coiled coil</keyword>
<evidence type="ECO:0000256" key="1">
    <source>
        <dbReference type="SAM" id="Coils"/>
    </source>
</evidence>
<organism evidence="3 4">
    <name type="scientific">Anaeramoeba ignava</name>
    <name type="common">Anaerobic marine amoeba</name>
    <dbReference type="NCBI Taxonomy" id="1746090"/>
    <lineage>
        <taxon>Eukaryota</taxon>
        <taxon>Metamonada</taxon>
        <taxon>Anaeramoebidae</taxon>
        <taxon>Anaeramoeba</taxon>
    </lineage>
</organism>
<dbReference type="Gene3D" id="1.20.1270.60">
    <property type="entry name" value="Arfaptin homology (AH) domain/BAR domain"/>
    <property type="match status" value="1"/>
</dbReference>
<dbReference type="GO" id="GO:0005737">
    <property type="term" value="C:cytoplasm"/>
    <property type="evidence" value="ECO:0007669"/>
    <property type="project" value="InterPro"/>
</dbReference>
<comment type="caution">
    <text evidence="3">The sequence shown here is derived from an EMBL/GenBank/DDBJ whole genome shotgun (WGS) entry which is preliminary data.</text>
</comment>
<evidence type="ECO:0000313" key="3">
    <source>
        <dbReference type="EMBL" id="KAJ5071526.1"/>
    </source>
</evidence>
<dbReference type="SUPFAM" id="SSF103657">
    <property type="entry name" value="BAR/IMD domain-like"/>
    <property type="match status" value="1"/>
</dbReference>
<name>A0A9Q0LE32_ANAIG</name>
<dbReference type="Proteomes" id="UP001149090">
    <property type="component" value="Unassembled WGS sequence"/>
</dbReference>
<feature type="domain" description="BAR" evidence="2">
    <location>
        <begin position="37"/>
        <end position="254"/>
    </location>
</feature>
<accession>A0A9Q0LE32</accession>
<feature type="coiled-coil region" evidence="1">
    <location>
        <begin position="21"/>
        <end position="58"/>
    </location>
</feature>
<gene>
    <name evidence="3" type="ORF">M0811_10158</name>
</gene>
<dbReference type="AlphaFoldDB" id="A0A9Q0LE32"/>
<proteinExistence type="predicted"/>